<sequence>MATAAMDHSAVPRPSRLLAFSELHRAAFEMATLPLSSPLLYSAPRGDGHPVMVLPGFMASGRSTRVIRRYLDRLGYDTYCWDLGRNLGPKAIGHEGELLIEKLHEIHEETGEKVSLVGWSLGGSMSRQLGQRVPEMIRQVVTLGSPMRGHAQSTTVWRVYEAATGERVSSAKMQQQMAEISAVPKVPTTAVYSKADGVVPWQNCLVTESAHSENVGVYGSHCGLGVNGPVLYLIANRLAQAEGEWAPFEARGLQSAIFPSHN</sequence>
<dbReference type="AlphaFoldDB" id="A0A3D9FGY3"/>
<comment type="caution">
    <text evidence="2">The sequence shown here is derived from an EMBL/GenBank/DDBJ whole genome shotgun (WGS) entry which is preliminary data.</text>
</comment>
<reference evidence="2 3" key="1">
    <citation type="submission" date="2018-07" db="EMBL/GenBank/DDBJ databases">
        <title>Genomic Encyclopedia of Type Strains, Phase IV (KMG-IV): sequencing the most valuable type-strain genomes for metagenomic binning, comparative biology and taxonomic classification.</title>
        <authorList>
            <person name="Goeker M."/>
        </authorList>
    </citation>
    <scope>NUCLEOTIDE SEQUENCE [LARGE SCALE GENOMIC DNA]</scope>
    <source>
        <strain evidence="2 3">DSM 26725</strain>
    </source>
</reference>
<name>A0A3D9FGY3_9SPHN</name>
<dbReference type="Gene3D" id="3.40.50.1820">
    <property type="entry name" value="alpha/beta hydrolase"/>
    <property type="match status" value="1"/>
</dbReference>
<evidence type="ECO:0000313" key="3">
    <source>
        <dbReference type="Proteomes" id="UP000256310"/>
    </source>
</evidence>
<keyword evidence="3" id="KW-1185">Reference proteome</keyword>
<dbReference type="RefSeq" id="WP_147297633.1">
    <property type="nucleotide sequence ID" value="NZ_QRDP01000004.1"/>
</dbReference>
<dbReference type="Pfam" id="PF00561">
    <property type="entry name" value="Abhydrolase_1"/>
    <property type="match status" value="1"/>
</dbReference>
<dbReference type="SUPFAM" id="SSF53474">
    <property type="entry name" value="alpha/beta-Hydrolases"/>
    <property type="match status" value="1"/>
</dbReference>
<dbReference type="InterPro" id="IPR000073">
    <property type="entry name" value="AB_hydrolase_1"/>
</dbReference>
<dbReference type="InterPro" id="IPR029058">
    <property type="entry name" value="AB_hydrolase_fold"/>
</dbReference>
<accession>A0A3D9FGY3</accession>
<dbReference type="OrthoDB" id="7389193at2"/>
<dbReference type="EMBL" id="QRDP01000004">
    <property type="protein sequence ID" value="RED16356.1"/>
    <property type="molecule type" value="Genomic_DNA"/>
</dbReference>
<proteinExistence type="predicted"/>
<protein>
    <recommendedName>
        <fullName evidence="1">AB hydrolase-1 domain-containing protein</fullName>
    </recommendedName>
</protein>
<gene>
    <name evidence="2" type="ORF">DFR46_1379</name>
</gene>
<evidence type="ECO:0000313" key="2">
    <source>
        <dbReference type="EMBL" id="RED16356.1"/>
    </source>
</evidence>
<dbReference type="Proteomes" id="UP000256310">
    <property type="component" value="Unassembled WGS sequence"/>
</dbReference>
<organism evidence="2 3">
    <name type="scientific">Parasphingopyxis lamellibrachiae</name>
    <dbReference type="NCBI Taxonomy" id="680125"/>
    <lineage>
        <taxon>Bacteria</taxon>
        <taxon>Pseudomonadati</taxon>
        <taxon>Pseudomonadota</taxon>
        <taxon>Alphaproteobacteria</taxon>
        <taxon>Sphingomonadales</taxon>
        <taxon>Sphingomonadaceae</taxon>
        <taxon>Parasphingopyxis</taxon>
    </lineage>
</organism>
<feature type="domain" description="AB hydrolase-1" evidence="1">
    <location>
        <begin position="50"/>
        <end position="147"/>
    </location>
</feature>
<evidence type="ECO:0000259" key="1">
    <source>
        <dbReference type="Pfam" id="PF00561"/>
    </source>
</evidence>